<evidence type="ECO:0000256" key="1">
    <source>
        <dbReference type="ARBA" id="ARBA00004141"/>
    </source>
</evidence>
<dbReference type="InterPro" id="IPR013525">
    <property type="entry name" value="ABC2_TM"/>
</dbReference>
<dbReference type="GO" id="GO:0043190">
    <property type="term" value="C:ATP-binding cassette (ABC) transporter complex"/>
    <property type="evidence" value="ECO:0007669"/>
    <property type="project" value="InterPro"/>
</dbReference>
<keyword evidence="4 5" id="KW-0472">Membrane</keyword>
<dbReference type="PIRSF" id="PIRSF006648">
    <property type="entry name" value="DrrB"/>
    <property type="match status" value="1"/>
</dbReference>
<proteinExistence type="predicted"/>
<gene>
    <name evidence="7" type="ORF">GCM10009066_16250</name>
</gene>
<sequence>MSADPASRTTGNDFLTDTWVNLKRWMLKTTRNPFVMTFSLLNPIMFLVLFTQVFGGVVGSAIGSDTGGGASYVAYLVPAIAIQVALIGATSSGIGLVEDIESGMFEKALVSPMHRGAIFLGKSLSEVLRIVVQVCIILAVGFPMFLLDGGSAGNYIQTGLLGALGIVCVGVVFAVWFTALSNIVALVTRDQESTMIGVNILQFPLLFLSSAFLPLDALPGWVQVVAALNPVTYGVNAARAIMFGRDVATPIDVTAFGGLWDTLVPALAVLVALDVVLGAIAVRYISRATSADVR</sequence>
<dbReference type="PROSITE" id="PS51012">
    <property type="entry name" value="ABC_TM2"/>
    <property type="match status" value="1"/>
</dbReference>
<evidence type="ECO:0000256" key="3">
    <source>
        <dbReference type="ARBA" id="ARBA00022989"/>
    </source>
</evidence>
<dbReference type="EMBL" id="BAAABL010000044">
    <property type="protein sequence ID" value="GAA0302910.1"/>
    <property type="molecule type" value="Genomic_DNA"/>
</dbReference>
<organism evidence="7 8">
    <name type="scientific">Halarchaeum salinum</name>
    <dbReference type="NCBI Taxonomy" id="489912"/>
    <lineage>
        <taxon>Archaea</taxon>
        <taxon>Methanobacteriati</taxon>
        <taxon>Methanobacteriota</taxon>
        <taxon>Stenosarchaea group</taxon>
        <taxon>Halobacteria</taxon>
        <taxon>Halobacteriales</taxon>
        <taxon>Halobacteriaceae</taxon>
    </lineage>
</organism>
<evidence type="ECO:0000313" key="8">
    <source>
        <dbReference type="Proteomes" id="UP001500837"/>
    </source>
</evidence>
<dbReference type="PANTHER" id="PTHR43229:SF2">
    <property type="entry name" value="NODULATION PROTEIN J"/>
    <property type="match status" value="1"/>
</dbReference>
<protein>
    <submittedName>
        <fullName evidence="7">ABC transporter permease</fullName>
    </submittedName>
</protein>
<accession>A0AAV3S849</accession>
<comment type="subcellular location">
    <subcellularLocation>
        <location evidence="1">Membrane</location>
        <topology evidence="1">Multi-pass membrane protein</topology>
    </subcellularLocation>
</comment>
<keyword evidence="3 5" id="KW-1133">Transmembrane helix</keyword>
<keyword evidence="8" id="KW-1185">Reference proteome</keyword>
<dbReference type="InterPro" id="IPR051784">
    <property type="entry name" value="Nod_factor_ABC_transporter"/>
</dbReference>
<comment type="caution">
    <text evidence="7">The sequence shown here is derived from an EMBL/GenBank/DDBJ whole genome shotgun (WGS) entry which is preliminary data.</text>
</comment>
<reference evidence="7 8" key="1">
    <citation type="journal article" date="2019" name="Int. J. Syst. Evol. Microbiol.">
        <title>The Global Catalogue of Microorganisms (GCM) 10K type strain sequencing project: providing services to taxonomists for standard genome sequencing and annotation.</title>
        <authorList>
            <consortium name="The Broad Institute Genomics Platform"/>
            <consortium name="The Broad Institute Genome Sequencing Center for Infectious Disease"/>
            <person name="Wu L."/>
            <person name="Ma J."/>
        </authorList>
    </citation>
    <scope>NUCLEOTIDE SEQUENCE [LARGE SCALE GENOMIC DNA]</scope>
    <source>
        <strain evidence="7 8">JCM 16330</strain>
    </source>
</reference>
<evidence type="ECO:0000313" key="7">
    <source>
        <dbReference type="EMBL" id="GAA0302910.1"/>
    </source>
</evidence>
<evidence type="ECO:0000256" key="4">
    <source>
        <dbReference type="ARBA" id="ARBA00023136"/>
    </source>
</evidence>
<evidence type="ECO:0000256" key="5">
    <source>
        <dbReference type="SAM" id="Phobius"/>
    </source>
</evidence>
<keyword evidence="2 5" id="KW-0812">Transmembrane</keyword>
<dbReference type="PANTHER" id="PTHR43229">
    <property type="entry name" value="NODULATION PROTEIN J"/>
    <property type="match status" value="1"/>
</dbReference>
<feature type="domain" description="ABC transmembrane type-2" evidence="6">
    <location>
        <begin position="34"/>
        <end position="288"/>
    </location>
</feature>
<dbReference type="Pfam" id="PF01061">
    <property type="entry name" value="ABC2_membrane"/>
    <property type="match status" value="1"/>
</dbReference>
<feature type="transmembrane region" description="Helical" evidence="5">
    <location>
        <begin position="196"/>
        <end position="215"/>
    </location>
</feature>
<evidence type="ECO:0000256" key="2">
    <source>
        <dbReference type="ARBA" id="ARBA00022692"/>
    </source>
</evidence>
<evidence type="ECO:0000259" key="6">
    <source>
        <dbReference type="PROSITE" id="PS51012"/>
    </source>
</evidence>
<feature type="transmembrane region" description="Helical" evidence="5">
    <location>
        <begin position="263"/>
        <end position="285"/>
    </location>
</feature>
<dbReference type="GO" id="GO:0140359">
    <property type="term" value="F:ABC-type transporter activity"/>
    <property type="evidence" value="ECO:0007669"/>
    <property type="project" value="InterPro"/>
</dbReference>
<feature type="transmembrane region" description="Helical" evidence="5">
    <location>
        <begin position="127"/>
        <end position="147"/>
    </location>
</feature>
<name>A0AAV3S849_9EURY</name>
<dbReference type="InterPro" id="IPR000412">
    <property type="entry name" value="ABC_2_transport"/>
</dbReference>
<dbReference type="Proteomes" id="UP001500837">
    <property type="component" value="Unassembled WGS sequence"/>
</dbReference>
<feature type="transmembrane region" description="Helical" evidence="5">
    <location>
        <begin position="75"/>
        <end position="97"/>
    </location>
</feature>
<feature type="transmembrane region" description="Helical" evidence="5">
    <location>
        <begin position="34"/>
        <end position="55"/>
    </location>
</feature>
<dbReference type="InterPro" id="IPR047817">
    <property type="entry name" value="ABC2_TM_bact-type"/>
</dbReference>
<dbReference type="RefSeq" id="WP_211311992.1">
    <property type="nucleotide sequence ID" value="NZ_BAAABL010000044.1"/>
</dbReference>
<dbReference type="AlphaFoldDB" id="A0AAV3S849"/>
<feature type="transmembrane region" description="Helical" evidence="5">
    <location>
        <begin position="159"/>
        <end position="184"/>
    </location>
</feature>